<proteinExistence type="predicted"/>
<organism evidence="1 2">
    <name type="scientific">Zalaria obscura</name>
    <dbReference type="NCBI Taxonomy" id="2024903"/>
    <lineage>
        <taxon>Eukaryota</taxon>
        <taxon>Fungi</taxon>
        <taxon>Dikarya</taxon>
        <taxon>Ascomycota</taxon>
        <taxon>Pezizomycotina</taxon>
        <taxon>Dothideomycetes</taxon>
        <taxon>Dothideomycetidae</taxon>
        <taxon>Dothideales</taxon>
        <taxon>Zalariaceae</taxon>
        <taxon>Zalaria</taxon>
    </lineage>
</organism>
<accession>A0ACC3SPJ3</accession>
<comment type="caution">
    <text evidence="1">The sequence shown here is derived from an EMBL/GenBank/DDBJ whole genome shotgun (WGS) entry which is preliminary data.</text>
</comment>
<protein>
    <submittedName>
        <fullName evidence="1">Uncharacterized protein</fullName>
    </submittedName>
</protein>
<sequence>MNGHSSNGDMPSEFDFLILGGGTAGLALAARLTENPDVTVGVFEAGKNRLGDPLVDVPALFTQMLGNPEYDWNMSSEPQKGNKGKVHHMPRGKLLGGSSGINYMIGSDADYDDWADLADDPSWSSTAMKQYMRKHQTLEPIDPGVTDRSTMPFIGENHGTSGPVRTSFNDTFLPIEADIIKACDEVAGLTKKPLDPWSGDHIGFFNTLGSVARSGPNKSRRSYAARGYYEPNAHRPNLHVYCEATVLRIVLEGNTAVGAEVDYSGHCQVFKAKREVLLCGGAIHSPQLLELSGIGNKDILSAAGVECKIDLPGVGENFQDHVLYAVAYELQPGNFSLDGIYQPEAMEAAQKALVEQGGGPLTCISSAQGFLPYKSLVSPEELQETVKSIEATEATTPFQRKQLDKVIEHLKSDKSANLQVVVIPATVNADAIADQSKAWPPPKPDQPMGVTLAMCLQYPASRGSVHIKSPGKLPHCTRSSFRSLRSADHAQRTDVSQQPAIDPAYNTHPADVAVLAAGVTFLDKVAQSGHLADKLAKRVHPAASNDLSTIAGAKPVVEDWCFGEYHVAGTCAMGDVVDGRLRVKGVKALRVVDASVFANHVSGNICSSVYAVAEKAADMIKEDWDYAALAQVKGKTID</sequence>
<gene>
    <name evidence="1" type="ORF">M8818_000307</name>
</gene>
<reference evidence="1" key="1">
    <citation type="submission" date="2024-02" db="EMBL/GenBank/DDBJ databases">
        <title>Metagenome Assembled Genome of Zalaria obscura JY119.</title>
        <authorList>
            <person name="Vighnesh L."/>
            <person name="Jagadeeshwari U."/>
            <person name="Venkata Ramana C."/>
            <person name="Sasikala C."/>
        </authorList>
    </citation>
    <scope>NUCLEOTIDE SEQUENCE</scope>
    <source>
        <strain evidence="1">JY119</strain>
    </source>
</reference>
<evidence type="ECO:0000313" key="1">
    <source>
        <dbReference type="EMBL" id="KAK8222136.1"/>
    </source>
</evidence>
<dbReference type="EMBL" id="JAMKPW020000001">
    <property type="protein sequence ID" value="KAK8222136.1"/>
    <property type="molecule type" value="Genomic_DNA"/>
</dbReference>
<keyword evidence="2" id="KW-1185">Reference proteome</keyword>
<dbReference type="Proteomes" id="UP001320706">
    <property type="component" value="Unassembled WGS sequence"/>
</dbReference>
<name>A0ACC3SPJ3_9PEZI</name>
<evidence type="ECO:0000313" key="2">
    <source>
        <dbReference type="Proteomes" id="UP001320706"/>
    </source>
</evidence>